<dbReference type="InterPro" id="IPR021124">
    <property type="entry name" value="CRISPR-assoc_prot_Cas5"/>
</dbReference>
<dbReference type="InterPro" id="IPR013421">
    <property type="entry name" value="CRISPR-assoc_prot_Cas5_HALMA"/>
</dbReference>
<organism evidence="2">
    <name type="scientific">candidate division WOR-3 bacterium</name>
    <dbReference type="NCBI Taxonomy" id="2052148"/>
    <lineage>
        <taxon>Bacteria</taxon>
        <taxon>Bacteria division WOR-3</taxon>
    </lineage>
</organism>
<keyword evidence="1" id="KW-0051">Antiviral defense</keyword>
<dbReference type="EMBL" id="DTDJ01000022">
    <property type="protein sequence ID" value="HGL17184.1"/>
    <property type="molecule type" value="Genomic_DNA"/>
</dbReference>
<comment type="caution">
    <text evidence="2">The sequence shown here is derived from an EMBL/GenBank/DDBJ whole genome shotgun (WGS) entry which is preliminary data.</text>
</comment>
<dbReference type="Pfam" id="PF09704">
    <property type="entry name" value="Cas_Cas5d"/>
    <property type="match status" value="1"/>
</dbReference>
<dbReference type="InterPro" id="IPR013422">
    <property type="entry name" value="CRISPR-assoc_prot_Cas5_N"/>
</dbReference>
<dbReference type="AlphaFoldDB" id="A0A7V3ZX08"/>
<dbReference type="NCBIfam" id="TIGR02593">
    <property type="entry name" value="CRISPR_cas5"/>
    <property type="match status" value="1"/>
</dbReference>
<dbReference type="NCBIfam" id="TIGR02592">
    <property type="entry name" value="cas_Cas5h"/>
    <property type="match status" value="1"/>
</dbReference>
<dbReference type="Gene3D" id="3.30.70.2660">
    <property type="match status" value="1"/>
</dbReference>
<evidence type="ECO:0000256" key="1">
    <source>
        <dbReference type="ARBA" id="ARBA00023118"/>
    </source>
</evidence>
<protein>
    <submittedName>
        <fullName evidence="2">Type I-B CRISPR-associated protein Cas5</fullName>
    </submittedName>
</protein>
<accession>A0A7V3ZX08</accession>
<name>A0A7V3ZX08_UNCW3</name>
<gene>
    <name evidence="2" type="primary">cas5b</name>
    <name evidence="2" type="ORF">ENU66_02455</name>
</gene>
<reference evidence="2" key="1">
    <citation type="journal article" date="2020" name="mSystems">
        <title>Genome- and Community-Level Interaction Insights into Carbon Utilization and Element Cycling Functions of Hydrothermarchaeota in Hydrothermal Sediment.</title>
        <authorList>
            <person name="Zhou Z."/>
            <person name="Liu Y."/>
            <person name="Xu W."/>
            <person name="Pan J."/>
            <person name="Luo Z.H."/>
            <person name="Li M."/>
        </authorList>
    </citation>
    <scope>NUCLEOTIDE SEQUENCE [LARGE SCALE GENOMIC DNA]</scope>
    <source>
        <strain evidence="2">SpSt-69</strain>
    </source>
</reference>
<dbReference type="GO" id="GO:0043571">
    <property type="term" value="P:maintenance of CRISPR repeat elements"/>
    <property type="evidence" value="ECO:0007669"/>
    <property type="project" value="InterPro"/>
</dbReference>
<dbReference type="GO" id="GO:0051607">
    <property type="term" value="P:defense response to virus"/>
    <property type="evidence" value="ECO:0007669"/>
    <property type="project" value="UniProtKB-KW"/>
</dbReference>
<proteinExistence type="predicted"/>
<sequence>MKVLVFDLFGDFAHFRKYYTTTSPLTFSFPPPPTIAGILGAIYGASKEEYLDIFSYEKCKVALKISKPIKKIRLGLNLINTKENRYLRLFRAKNHEPRIQIRTEFIKEPRYRIYVYHTDIGVFQRLITLVEKHRCIYTVSLGLSELLADFKYVGVFHGEEVRAQEIYVDTIIPIEKVKPHGIIIENNKKYFKEKIPVIMRPDRVVEKYSDVVYEPDGLPIKASIENAYKLENGDTIIFF</sequence>
<evidence type="ECO:0000313" key="2">
    <source>
        <dbReference type="EMBL" id="HGL17184.1"/>
    </source>
</evidence>